<feature type="compositionally biased region" description="Polar residues" evidence="6">
    <location>
        <begin position="594"/>
        <end position="605"/>
    </location>
</feature>
<keyword evidence="5" id="KW-0347">Helicase</keyword>
<dbReference type="PANTHER" id="PTHR24031">
    <property type="entry name" value="RNA HELICASE"/>
    <property type="match status" value="1"/>
</dbReference>
<dbReference type="InterPro" id="IPR027417">
    <property type="entry name" value="P-loop_NTPase"/>
</dbReference>
<keyword evidence="4 5" id="KW-0694">RNA-binding</keyword>
<comment type="catalytic activity">
    <reaction evidence="5">
        <text>ATP + H2O = ADP + phosphate + H(+)</text>
        <dbReference type="Rhea" id="RHEA:13065"/>
        <dbReference type="ChEBI" id="CHEBI:15377"/>
        <dbReference type="ChEBI" id="CHEBI:15378"/>
        <dbReference type="ChEBI" id="CHEBI:30616"/>
        <dbReference type="ChEBI" id="CHEBI:43474"/>
        <dbReference type="ChEBI" id="CHEBI:456216"/>
        <dbReference type="EC" id="3.6.4.13"/>
    </reaction>
</comment>
<dbReference type="GO" id="GO:0016787">
    <property type="term" value="F:hydrolase activity"/>
    <property type="evidence" value="ECO:0007669"/>
    <property type="project" value="UniProtKB-KW"/>
</dbReference>
<dbReference type="GO" id="GO:0005524">
    <property type="term" value="F:ATP binding"/>
    <property type="evidence" value="ECO:0007669"/>
    <property type="project" value="UniProtKB-UniRule"/>
</dbReference>
<evidence type="ECO:0000313" key="9">
    <source>
        <dbReference type="EMBL" id="OAJ43160.1"/>
    </source>
</evidence>
<evidence type="ECO:0000256" key="4">
    <source>
        <dbReference type="ARBA" id="ARBA00022884"/>
    </source>
</evidence>
<feature type="domain" description="Helicase ATP-binding" evidence="7">
    <location>
        <begin position="132"/>
        <end position="310"/>
    </location>
</feature>
<dbReference type="SMART" id="SM00487">
    <property type="entry name" value="DEXDc"/>
    <property type="match status" value="1"/>
</dbReference>
<feature type="domain" description="Helicase C-terminal" evidence="8">
    <location>
        <begin position="340"/>
        <end position="491"/>
    </location>
</feature>
<dbReference type="eggNOG" id="KOG0342">
    <property type="taxonomic scope" value="Eukaryota"/>
</dbReference>
<organism evidence="9 10">
    <name type="scientific">Batrachochytrium dendrobatidis (strain JEL423)</name>
    <dbReference type="NCBI Taxonomy" id="403673"/>
    <lineage>
        <taxon>Eukaryota</taxon>
        <taxon>Fungi</taxon>
        <taxon>Fungi incertae sedis</taxon>
        <taxon>Chytridiomycota</taxon>
        <taxon>Chytridiomycota incertae sedis</taxon>
        <taxon>Chytridiomycetes</taxon>
        <taxon>Rhizophydiales</taxon>
        <taxon>Rhizophydiales incertae sedis</taxon>
        <taxon>Batrachochytrium</taxon>
    </lineage>
</organism>
<evidence type="ECO:0000256" key="1">
    <source>
        <dbReference type="ARBA" id="ARBA00022741"/>
    </source>
</evidence>
<dbReference type="SMART" id="SM00490">
    <property type="entry name" value="HELICc"/>
    <property type="match status" value="1"/>
</dbReference>
<dbReference type="InterPro" id="IPR011545">
    <property type="entry name" value="DEAD/DEAH_box_helicase_dom"/>
</dbReference>
<feature type="region of interest" description="Disordered" evidence="6">
    <location>
        <begin position="580"/>
        <end position="639"/>
    </location>
</feature>
<name>A0A177WUP2_BATDL</name>
<protein>
    <recommendedName>
        <fullName evidence="5">ATP-dependent RNA helicase</fullName>
        <ecNumber evidence="5">3.6.4.13</ecNumber>
    </recommendedName>
</protein>
<evidence type="ECO:0000256" key="6">
    <source>
        <dbReference type="SAM" id="MobiDB-lite"/>
    </source>
</evidence>
<comment type="function">
    <text evidence="5">RNA helicase.</text>
</comment>
<evidence type="ECO:0000256" key="5">
    <source>
        <dbReference type="RuleBase" id="RU365068"/>
    </source>
</evidence>
<evidence type="ECO:0000259" key="8">
    <source>
        <dbReference type="PROSITE" id="PS51194"/>
    </source>
</evidence>
<comment type="domain">
    <text evidence="5">The Q motif is unique to and characteristic of the DEAD box family of RNA helicases and controls ATP binding and hydrolysis.</text>
</comment>
<dbReference type="CDD" id="cd18787">
    <property type="entry name" value="SF2_C_DEAD"/>
    <property type="match status" value="1"/>
</dbReference>
<keyword evidence="3 5" id="KW-0067">ATP-binding</keyword>
<dbReference type="CDD" id="cd17964">
    <property type="entry name" value="DEADc_MSS116"/>
    <property type="match status" value="1"/>
</dbReference>
<reference evidence="9 10" key="1">
    <citation type="submission" date="2006-10" db="EMBL/GenBank/DDBJ databases">
        <title>The Genome Sequence of Batrachochytrium dendrobatidis JEL423.</title>
        <authorList>
            <consortium name="The Broad Institute Genome Sequencing Platform"/>
            <person name="Birren B."/>
            <person name="Lander E."/>
            <person name="Galagan J."/>
            <person name="Cuomo C."/>
            <person name="Devon K."/>
            <person name="Jaffe D."/>
            <person name="Butler J."/>
            <person name="Alvarez P."/>
            <person name="Gnerre S."/>
            <person name="Grabherr M."/>
            <person name="Kleber M."/>
            <person name="Mauceli E."/>
            <person name="Brockman W."/>
            <person name="Young S."/>
            <person name="LaButti K."/>
            <person name="Sykes S."/>
            <person name="DeCaprio D."/>
            <person name="Crawford M."/>
            <person name="Koehrsen M."/>
            <person name="Engels R."/>
            <person name="Montgomery P."/>
            <person name="Pearson M."/>
            <person name="Howarth C."/>
            <person name="Larson L."/>
            <person name="White J."/>
            <person name="O'Leary S."/>
            <person name="Kodira C."/>
            <person name="Zeng Q."/>
            <person name="Yandava C."/>
            <person name="Alvarado L."/>
            <person name="Longcore J."/>
            <person name="James T."/>
        </authorList>
    </citation>
    <scope>NUCLEOTIDE SEQUENCE [LARGE SCALE GENOMIC DNA]</scope>
    <source>
        <strain evidence="9 10">JEL423</strain>
    </source>
</reference>
<dbReference type="OrthoDB" id="193716at2759"/>
<dbReference type="Pfam" id="PF00271">
    <property type="entry name" value="Helicase_C"/>
    <property type="match status" value="1"/>
</dbReference>
<dbReference type="Pfam" id="PF00270">
    <property type="entry name" value="DEAD"/>
    <property type="match status" value="1"/>
</dbReference>
<gene>
    <name evidence="9" type="ORF">BDEG_26541</name>
</gene>
<sequence length="639" mass="71035">MFLTRLVGNSIAARRSSAVALSCKVARFSISSASLFNTGFNAASSHSLAATSIIPVSTASRIMAKHRFFSTAEVNIQNEDLEFTKDKTADSGEDSQYTNVPFSSLNLSSSTMTALENNFKYKNMSTVQERVLSLLPTDADLLVRAKTGTGKTLAFLIAAVESVISRFKSRPPGVPILILSPTRELALQIAREAESLVSPRRWRVASAVGGESRGKNIREITQFNCDILVATPGRLNDLLNNEPAVRKQLQGLKMLVYDEADILLDMGFTKEIQDINFNLPKERQTYMFSATISKEVRSIASTTLRPDHVFIDTVPSNENDTHLKIKQTHVVGPHSQTLALLHDVITKHRESTLNSKILVFFNTTKTTNFSTDVFNNLDGMDVLQIHSKLTQQQRSRVADRYRRAQSAILFTTDVSARGVDYPGITLVIQVGPPPSREQYIHRIGRTGRAGKSGESTLILSTYDKHFLDQLFDLPIQKHISHTAYSGPRTDSVQSKISSAVSRIPEDERVDVYMAQLGNAISQMAKLGVRKETAVESANSFSQGVLLLSEPPEISQRSAQNMGIANLSNIRIRGVSSNFSGSGSMGMYPRGGRPNQFQRGDQNRGGNFSFKDRDHYSNQRDRYSEQRSRRQSFDREVKDW</sequence>
<proteinExistence type="inferred from homology"/>
<dbReference type="InterPro" id="IPR014001">
    <property type="entry name" value="Helicase_ATP-bd"/>
</dbReference>
<feature type="compositionally biased region" description="Basic and acidic residues" evidence="6">
    <location>
        <begin position="609"/>
        <end position="639"/>
    </location>
</feature>
<dbReference type="SUPFAM" id="SSF52540">
    <property type="entry name" value="P-loop containing nucleoside triphosphate hydrolases"/>
    <property type="match status" value="1"/>
</dbReference>
<dbReference type="VEuPathDB" id="FungiDB:BDEG_26541"/>
<evidence type="ECO:0000313" key="10">
    <source>
        <dbReference type="Proteomes" id="UP000077115"/>
    </source>
</evidence>
<dbReference type="STRING" id="403673.A0A177WUP2"/>
<dbReference type="InterPro" id="IPR001650">
    <property type="entry name" value="Helicase_C-like"/>
</dbReference>
<dbReference type="GO" id="GO:0003723">
    <property type="term" value="F:RNA binding"/>
    <property type="evidence" value="ECO:0007669"/>
    <property type="project" value="UniProtKB-UniRule"/>
</dbReference>
<accession>A0A177WUP2</accession>
<keyword evidence="2 5" id="KW-0378">Hydrolase</keyword>
<dbReference type="EMBL" id="DS022309">
    <property type="protein sequence ID" value="OAJ43160.1"/>
    <property type="molecule type" value="Genomic_DNA"/>
</dbReference>
<evidence type="ECO:0000256" key="2">
    <source>
        <dbReference type="ARBA" id="ARBA00022801"/>
    </source>
</evidence>
<comment type="similarity">
    <text evidence="5">Belongs to the DEAD box helicase family.</text>
</comment>
<dbReference type="Gene3D" id="3.40.50.300">
    <property type="entry name" value="P-loop containing nucleotide triphosphate hydrolases"/>
    <property type="match status" value="2"/>
</dbReference>
<evidence type="ECO:0000259" key="7">
    <source>
        <dbReference type="PROSITE" id="PS51192"/>
    </source>
</evidence>
<dbReference type="GO" id="GO:0003724">
    <property type="term" value="F:RNA helicase activity"/>
    <property type="evidence" value="ECO:0007669"/>
    <property type="project" value="UniProtKB-EC"/>
</dbReference>
<dbReference type="Proteomes" id="UP000077115">
    <property type="component" value="Unassembled WGS sequence"/>
</dbReference>
<dbReference type="PROSITE" id="PS51192">
    <property type="entry name" value="HELICASE_ATP_BIND_1"/>
    <property type="match status" value="1"/>
</dbReference>
<dbReference type="EC" id="3.6.4.13" evidence="5"/>
<keyword evidence="1 5" id="KW-0547">Nucleotide-binding</keyword>
<reference evidence="9 10" key="2">
    <citation type="submission" date="2016-05" db="EMBL/GenBank/DDBJ databases">
        <title>Lineage-specific infection strategies underlie the spectrum of fungal disease in amphibians.</title>
        <authorList>
            <person name="Cuomo C.A."/>
            <person name="Farrer R.A."/>
            <person name="James T."/>
            <person name="Longcore J."/>
            <person name="Birren B."/>
        </authorList>
    </citation>
    <scope>NUCLEOTIDE SEQUENCE [LARGE SCALE GENOMIC DNA]</scope>
    <source>
        <strain evidence="9 10">JEL423</strain>
    </source>
</reference>
<dbReference type="AlphaFoldDB" id="A0A177WUP2"/>
<evidence type="ECO:0000256" key="3">
    <source>
        <dbReference type="ARBA" id="ARBA00022840"/>
    </source>
</evidence>
<dbReference type="PROSITE" id="PS51194">
    <property type="entry name" value="HELICASE_CTER"/>
    <property type="match status" value="1"/>
</dbReference>